<dbReference type="EMBL" id="BMJS01000005">
    <property type="protein sequence ID" value="GGF92359.1"/>
    <property type="molecule type" value="Genomic_DNA"/>
</dbReference>
<dbReference type="RefSeq" id="WP_117002058.1">
    <property type="nucleotide sequence ID" value="NZ_BMJS01000005.1"/>
</dbReference>
<gene>
    <name evidence="2" type="ORF">GCM10010995_06920</name>
</gene>
<keyword evidence="3" id="KW-1185">Reference proteome</keyword>
<organism evidence="2 3">
    <name type="scientific">Cysteiniphilum litorale</name>
    <dbReference type="NCBI Taxonomy" id="2056700"/>
    <lineage>
        <taxon>Bacteria</taxon>
        <taxon>Pseudomonadati</taxon>
        <taxon>Pseudomonadota</taxon>
        <taxon>Gammaproteobacteria</taxon>
        <taxon>Thiotrichales</taxon>
        <taxon>Fastidiosibacteraceae</taxon>
        <taxon>Cysteiniphilum</taxon>
    </lineage>
</organism>
<dbReference type="Proteomes" id="UP000636949">
    <property type="component" value="Unassembled WGS sequence"/>
</dbReference>
<reference evidence="2" key="2">
    <citation type="submission" date="2020-09" db="EMBL/GenBank/DDBJ databases">
        <authorList>
            <person name="Sun Q."/>
            <person name="Zhou Y."/>
        </authorList>
    </citation>
    <scope>NUCLEOTIDE SEQUENCE</scope>
    <source>
        <strain evidence="2">CGMCC 1.15758</strain>
    </source>
</reference>
<comment type="caution">
    <text evidence="2">The sequence shown here is derived from an EMBL/GenBank/DDBJ whole genome shotgun (WGS) entry which is preliminary data.</text>
</comment>
<protein>
    <submittedName>
        <fullName evidence="2">Uncharacterized protein</fullName>
    </submittedName>
</protein>
<sequence>MNKIFLASLSLMFGLVVINNNYAASCKFDVPDIKTDVCKDLNLNNKVQDNPYFLTNQNASCGNGVHLPSLPDLDLNNPLGKYTNTSFCEMALNALSGNEVADKIKKLIGM</sequence>
<keyword evidence="1" id="KW-0732">Signal</keyword>
<feature type="signal peptide" evidence="1">
    <location>
        <begin position="1"/>
        <end position="23"/>
    </location>
</feature>
<reference evidence="2" key="1">
    <citation type="journal article" date="2014" name="Int. J. Syst. Evol. Microbiol.">
        <title>Complete genome sequence of Corynebacterium casei LMG S-19264T (=DSM 44701T), isolated from a smear-ripened cheese.</title>
        <authorList>
            <consortium name="US DOE Joint Genome Institute (JGI-PGF)"/>
            <person name="Walter F."/>
            <person name="Albersmeier A."/>
            <person name="Kalinowski J."/>
            <person name="Ruckert C."/>
        </authorList>
    </citation>
    <scope>NUCLEOTIDE SEQUENCE</scope>
    <source>
        <strain evidence="2">CGMCC 1.15758</strain>
    </source>
</reference>
<proteinExistence type="predicted"/>
<accession>A0A8J2Z3P3</accession>
<dbReference type="AlphaFoldDB" id="A0A8J2Z3P3"/>
<name>A0A8J2Z3P3_9GAMM</name>
<evidence type="ECO:0000256" key="1">
    <source>
        <dbReference type="SAM" id="SignalP"/>
    </source>
</evidence>
<dbReference type="OrthoDB" id="9908622at2"/>
<feature type="chain" id="PRO_5035269578" evidence="1">
    <location>
        <begin position="24"/>
        <end position="110"/>
    </location>
</feature>
<evidence type="ECO:0000313" key="2">
    <source>
        <dbReference type="EMBL" id="GGF92359.1"/>
    </source>
</evidence>
<evidence type="ECO:0000313" key="3">
    <source>
        <dbReference type="Proteomes" id="UP000636949"/>
    </source>
</evidence>